<comment type="caution">
    <text evidence="2">The sequence shown here is derived from an EMBL/GenBank/DDBJ whole genome shotgun (WGS) entry which is preliminary data.</text>
</comment>
<organism evidence="2">
    <name type="scientific">bioreactor metagenome</name>
    <dbReference type="NCBI Taxonomy" id="1076179"/>
    <lineage>
        <taxon>unclassified sequences</taxon>
        <taxon>metagenomes</taxon>
        <taxon>ecological metagenomes</taxon>
    </lineage>
</organism>
<dbReference type="InterPro" id="IPR014509">
    <property type="entry name" value="YjdF-like"/>
</dbReference>
<feature type="transmembrane region" description="Helical" evidence="1">
    <location>
        <begin position="179"/>
        <end position="195"/>
    </location>
</feature>
<feature type="transmembrane region" description="Helical" evidence="1">
    <location>
        <begin position="138"/>
        <end position="159"/>
    </location>
</feature>
<evidence type="ECO:0000313" key="2">
    <source>
        <dbReference type="EMBL" id="MPL99453.1"/>
    </source>
</evidence>
<evidence type="ECO:0008006" key="3">
    <source>
        <dbReference type="Google" id="ProtNLM"/>
    </source>
</evidence>
<keyword evidence="1" id="KW-1133">Transmembrane helix</keyword>
<feature type="transmembrane region" description="Helical" evidence="1">
    <location>
        <begin position="52"/>
        <end position="73"/>
    </location>
</feature>
<feature type="transmembrane region" description="Helical" evidence="1">
    <location>
        <begin position="100"/>
        <end position="117"/>
    </location>
</feature>
<reference evidence="2" key="1">
    <citation type="submission" date="2019-08" db="EMBL/GenBank/DDBJ databases">
        <authorList>
            <person name="Kucharzyk K."/>
            <person name="Murdoch R.W."/>
            <person name="Higgins S."/>
            <person name="Loffler F."/>
        </authorList>
    </citation>
    <scope>NUCLEOTIDE SEQUENCE</scope>
</reference>
<dbReference type="AlphaFoldDB" id="A0A644WAK3"/>
<keyword evidence="1" id="KW-0472">Membrane</keyword>
<proteinExistence type="predicted"/>
<dbReference type="Pfam" id="PF09997">
    <property type="entry name" value="DUF2238"/>
    <property type="match status" value="1"/>
</dbReference>
<sequence>MKYFLFLFFIATTIIFCFGSSYPELMMLHHSATILTAAFLIYIIVRNNLSNLSFLFIIIFILLHVIGAKWTYLDVPYDNWWKWLSGHTLSSVFGWERNQYDRLVHFGFGLLIWYPAYEILQRWFGYKPRHARYVAWKFIAMTSVVYELFEWLLTLVAPADQADNYNGQQGDMWDAQKDMALAILGAAVAWISYYLRHLFDRLKKN</sequence>
<gene>
    <name evidence="2" type="ORF">SDC9_45671</name>
</gene>
<evidence type="ECO:0000256" key="1">
    <source>
        <dbReference type="SAM" id="Phobius"/>
    </source>
</evidence>
<feature type="transmembrane region" description="Helical" evidence="1">
    <location>
        <begin position="29"/>
        <end position="45"/>
    </location>
</feature>
<name>A0A644WAK3_9ZZZZ</name>
<protein>
    <recommendedName>
        <fullName evidence="3">Inner membrane protein YjdF</fullName>
    </recommendedName>
</protein>
<accession>A0A644WAK3</accession>
<keyword evidence="1" id="KW-0812">Transmembrane</keyword>
<dbReference type="EMBL" id="VSSQ01000667">
    <property type="protein sequence ID" value="MPL99453.1"/>
    <property type="molecule type" value="Genomic_DNA"/>
</dbReference>